<feature type="transmembrane region" description="Helical" evidence="1">
    <location>
        <begin position="7"/>
        <end position="29"/>
    </location>
</feature>
<feature type="transmembrane region" description="Helical" evidence="1">
    <location>
        <begin position="68"/>
        <end position="93"/>
    </location>
</feature>
<accession>A0A1W2AC10</accession>
<dbReference type="AlphaFoldDB" id="A0A1W2AC10"/>
<keyword evidence="1" id="KW-0472">Membrane</keyword>
<dbReference type="RefSeq" id="WP_084450618.1">
    <property type="nucleotide sequence ID" value="NZ_FWXN01000005.1"/>
</dbReference>
<feature type="transmembrane region" description="Helical" evidence="1">
    <location>
        <begin position="113"/>
        <end position="140"/>
    </location>
</feature>
<evidence type="ECO:0000256" key="1">
    <source>
        <dbReference type="SAM" id="Phobius"/>
    </source>
</evidence>
<proteinExistence type="predicted"/>
<keyword evidence="1" id="KW-0812">Transmembrane</keyword>
<dbReference type="Proteomes" id="UP000192634">
    <property type="component" value="Unassembled WGS sequence"/>
</dbReference>
<evidence type="ECO:0000313" key="2">
    <source>
        <dbReference type="EMBL" id="SMC58150.1"/>
    </source>
</evidence>
<protein>
    <submittedName>
        <fullName evidence="2">Uncharacterized protein</fullName>
    </submittedName>
</protein>
<organism evidence="2 3">
    <name type="scientific">Janibacter indicus</name>
    <dbReference type="NCBI Taxonomy" id="857417"/>
    <lineage>
        <taxon>Bacteria</taxon>
        <taxon>Bacillati</taxon>
        <taxon>Actinomycetota</taxon>
        <taxon>Actinomycetes</taxon>
        <taxon>Micrococcales</taxon>
        <taxon>Intrasporangiaceae</taxon>
        <taxon>Janibacter</taxon>
    </lineage>
</organism>
<sequence length="153" mass="15592">MPHVVPVVVRLGYFLAHASVLFVLGYTVIDRAGVPALVGVLGLVLGSGAAFVWAALDAWWGQSLRVALARWAVVSCTYGLVLFALPVTIGYALGGVEAKIWSSPTSGITLFGVMAFGLTLMLLAVPAGLGIAAGGIVRALGADSTAQPRTTAG</sequence>
<dbReference type="EMBL" id="FWXN01000005">
    <property type="protein sequence ID" value="SMC58150.1"/>
    <property type="molecule type" value="Genomic_DNA"/>
</dbReference>
<evidence type="ECO:0000313" key="3">
    <source>
        <dbReference type="Proteomes" id="UP000192634"/>
    </source>
</evidence>
<name>A0A1W2AC10_9MICO</name>
<feature type="transmembrane region" description="Helical" evidence="1">
    <location>
        <begin position="35"/>
        <end position="56"/>
    </location>
</feature>
<reference evidence="2 3" key="1">
    <citation type="submission" date="2017-04" db="EMBL/GenBank/DDBJ databases">
        <authorList>
            <person name="Afonso C.L."/>
            <person name="Miller P.J."/>
            <person name="Scott M.A."/>
            <person name="Spackman E."/>
            <person name="Goraichik I."/>
            <person name="Dimitrov K.M."/>
            <person name="Suarez D.L."/>
            <person name="Swayne D.E."/>
        </authorList>
    </citation>
    <scope>NUCLEOTIDE SEQUENCE [LARGE SCALE GENOMIC DNA]</scope>
    <source>
        <strain evidence="2 3">CGMCC 1.12511</strain>
    </source>
</reference>
<keyword evidence="1" id="KW-1133">Transmembrane helix</keyword>
<gene>
    <name evidence="2" type="ORF">SAMN06296429_105190</name>
</gene>